<reference evidence="1" key="1">
    <citation type="submission" date="2024-12" db="EMBL/GenBank/DDBJ databases">
        <authorList>
            <person name="Wu N."/>
        </authorList>
    </citation>
    <scope>NUCLEOTIDE SEQUENCE</scope>
    <source>
        <strain evidence="1">P15</strain>
    </source>
</reference>
<dbReference type="EC" id="3.1.3.-" evidence="1"/>
<comment type="caution">
    <text evidence="1">The sequence shown here is derived from an EMBL/GenBank/DDBJ whole genome shotgun (WGS) entry which is preliminary data.</text>
</comment>
<dbReference type="EMBL" id="JBJURJ010000003">
    <property type="protein sequence ID" value="MFM9327931.1"/>
    <property type="molecule type" value="Genomic_DNA"/>
</dbReference>
<organism evidence="1 2">
    <name type="scientific">Paenibacillus mesotrionivorans</name>
    <dbReference type="NCBI Taxonomy" id="3160968"/>
    <lineage>
        <taxon>Bacteria</taxon>
        <taxon>Bacillati</taxon>
        <taxon>Bacillota</taxon>
        <taxon>Bacilli</taxon>
        <taxon>Bacillales</taxon>
        <taxon>Paenibacillaceae</taxon>
        <taxon>Paenibacillus</taxon>
    </lineage>
</organism>
<protein>
    <submittedName>
        <fullName evidence="1">Histidine phosphatase family protein</fullName>
        <ecNumber evidence="1">3.1.3.-</ecNumber>
    </submittedName>
</protein>
<evidence type="ECO:0000313" key="2">
    <source>
        <dbReference type="Proteomes" id="UP001631969"/>
    </source>
</evidence>
<accession>A0ACC7NW58</accession>
<gene>
    <name evidence="1" type="ORF">ACI1P1_06385</name>
</gene>
<keyword evidence="1" id="KW-0378">Hydrolase</keyword>
<name>A0ACC7NW58_9BACL</name>
<evidence type="ECO:0000313" key="1">
    <source>
        <dbReference type="EMBL" id="MFM9327931.1"/>
    </source>
</evidence>
<keyword evidence="2" id="KW-1185">Reference proteome</keyword>
<proteinExistence type="predicted"/>
<dbReference type="Proteomes" id="UP001631969">
    <property type="component" value="Unassembled WGS sequence"/>
</dbReference>
<sequence>MTTIGLVRHGVTDWNQEGRMQGKNDIPLNAEGRRQAELLGRRMEDEEWDYIYSSNLGRARETADIIARHMGIQVTGYDPLLAERSFGTLEGTTEQERIDRWGPDWKNAEHGGETREAVVERGMQLLEEMERRHPGKRVLLVSHGALIGALVETLFPAFGYLGLKNTCVNVLEKTPEGWSCSLHNCVRHLENGTSCG</sequence>